<feature type="transmembrane region" description="Helical" evidence="8">
    <location>
        <begin position="259"/>
        <end position="284"/>
    </location>
</feature>
<dbReference type="GO" id="GO:0005886">
    <property type="term" value="C:plasma membrane"/>
    <property type="evidence" value="ECO:0007669"/>
    <property type="project" value="UniProtKB-SubCell"/>
</dbReference>
<accession>A0A9P0DJB9</accession>
<keyword evidence="3" id="KW-1003">Cell membrane</keyword>
<evidence type="ECO:0000256" key="2">
    <source>
        <dbReference type="ARBA" id="ARBA00022448"/>
    </source>
</evidence>
<dbReference type="PANTHER" id="PTHR48021">
    <property type="match status" value="1"/>
</dbReference>
<keyword evidence="11" id="KW-1185">Reference proteome</keyword>
<reference evidence="10" key="2">
    <citation type="submission" date="2022-10" db="EMBL/GenBank/DDBJ databases">
        <authorList>
            <consortium name="ENA_rothamsted_submissions"/>
            <consortium name="culmorum"/>
            <person name="King R."/>
        </authorList>
    </citation>
    <scope>NUCLEOTIDE SEQUENCE</scope>
</reference>
<dbReference type="OrthoDB" id="6133115at2759"/>
<keyword evidence="2" id="KW-0813">Transport</keyword>
<proteinExistence type="predicted"/>
<dbReference type="InterPro" id="IPR036259">
    <property type="entry name" value="MFS_trans_sf"/>
</dbReference>
<dbReference type="Proteomes" id="UP001153737">
    <property type="component" value="Chromosome 13"/>
</dbReference>
<feature type="transmembrane region" description="Helical" evidence="8">
    <location>
        <begin position="325"/>
        <end position="345"/>
    </location>
</feature>
<evidence type="ECO:0000256" key="6">
    <source>
        <dbReference type="ARBA" id="ARBA00022989"/>
    </source>
</evidence>
<evidence type="ECO:0000256" key="3">
    <source>
        <dbReference type="ARBA" id="ARBA00022475"/>
    </source>
</evidence>
<name>A0A9P0DJB9_PHACE</name>
<evidence type="ECO:0000256" key="7">
    <source>
        <dbReference type="ARBA" id="ARBA00023136"/>
    </source>
</evidence>
<dbReference type="AlphaFoldDB" id="A0A9P0DJB9"/>
<sequence length="465" mass="52210">MAVEDKVSDEKCNEEGKDWPQIVAVLSGCLSPLSSGLLIAWTSPFLLKITKDKENYDVTEDQGSYFALLSTVGICLLSPFVLSIPDTIGRKNTLLLTAIPHMATWVIKALSRNLYAIYFARFCVGFGDALQFSSLPMYLGEITTPRVRGVWGNGMICSLFLGQFLINVIGAYFTVQETALLCLTVPVVFLMTFSFMPESPYFYIMKKRDEEAKEALRRLRRVKDVEHEFDQLKSAVYRQMSESGTWTDLLKIRSNRRALIAAVFLRMAQLYSGLFAFAAFTQYIFEKSGGKVNSEISAMIYMGFAFVLFSSAAYFSNKLGRRNSFIISTSLASVLLTLEGVYFYIDRYQPEIDLEMFTWFPLVGMIIFVIVCSFGVVIIPTLMLGELFSVSVKAKGVCVVTTLFGLMTLFTNVLFYNINLYTGLCGPFFLFGVCTAVSAILSYYLVPETKGKTLEDIQLTLKQLN</sequence>
<evidence type="ECO:0000313" key="11">
    <source>
        <dbReference type="Proteomes" id="UP001153737"/>
    </source>
</evidence>
<dbReference type="EMBL" id="OU896719">
    <property type="protein sequence ID" value="CAH1119607.1"/>
    <property type="molecule type" value="Genomic_DNA"/>
</dbReference>
<dbReference type="FunFam" id="1.20.1250.20:FF:000218">
    <property type="entry name" value="facilitated trehalose transporter Tret1"/>
    <property type="match status" value="1"/>
</dbReference>
<evidence type="ECO:0000256" key="5">
    <source>
        <dbReference type="ARBA" id="ARBA00022692"/>
    </source>
</evidence>
<keyword evidence="7 8" id="KW-0472">Membrane</keyword>
<feature type="transmembrane region" description="Helical" evidence="8">
    <location>
        <begin position="396"/>
        <end position="416"/>
    </location>
</feature>
<keyword evidence="6 8" id="KW-1133">Transmembrane helix</keyword>
<evidence type="ECO:0000256" key="8">
    <source>
        <dbReference type="SAM" id="Phobius"/>
    </source>
</evidence>
<organism evidence="10 11">
    <name type="scientific">Phaedon cochleariae</name>
    <name type="common">Mustard beetle</name>
    <dbReference type="NCBI Taxonomy" id="80249"/>
    <lineage>
        <taxon>Eukaryota</taxon>
        <taxon>Metazoa</taxon>
        <taxon>Ecdysozoa</taxon>
        <taxon>Arthropoda</taxon>
        <taxon>Hexapoda</taxon>
        <taxon>Insecta</taxon>
        <taxon>Pterygota</taxon>
        <taxon>Neoptera</taxon>
        <taxon>Endopterygota</taxon>
        <taxon>Coleoptera</taxon>
        <taxon>Polyphaga</taxon>
        <taxon>Cucujiformia</taxon>
        <taxon>Chrysomeloidea</taxon>
        <taxon>Chrysomelidae</taxon>
        <taxon>Chrysomelinae</taxon>
        <taxon>Chrysomelini</taxon>
        <taxon>Phaedon</taxon>
    </lineage>
</organism>
<feature type="transmembrane region" description="Helical" evidence="8">
    <location>
        <begin position="428"/>
        <end position="446"/>
    </location>
</feature>
<evidence type="ECO:0000259" key="9">
    <source>
        <dbReference type="PROSITE" id="PS50850"/>
    </source>
</evidence>
<dbReference type="PANTHER" id="PTHR48021:SF46">
    <property type="entry name" value="MAJOR FACILITATOR SUPERFAMILY (MFS) PROFILE DOMAIN-CONTAINING PROTEIN"/>
    <property type="match status" value="1"/>
</dbReference>
<dbReference type="InterPro" id="IPR020846">
    <property type="entry name" value="MFS_dom"/>
</dbReference>
<evidence type="ECO:0000256" key="4">
    <source>
        <dbReference type="ARBA" id="ARBA00022597"/>
    </source>
</evidence>
<evidence type="ECO:0000256" key="1">
    <source>
        <dbReference type="ARBA" id="ARBA00004651"/>
    </source>
</evidence>
<dbReference type="Gene3D" id="1.20.1250.20">
    <property type="entry name" value="MFS general substrate transporter like domains"/>
    <property type="match status" value="1"/>
</dbReference>
<keyword evidence="5 8" id="KW-0812">Transmembrane</keyword>
<feature type="transmembrane region" description="Helical" evidence="8">
    <location>
        <begin position="296"/>
        <end position="316"/>
    </location>
</feature>
<keyword evidence="4" id="KW-0762">Sugar transport</keyword>
<feature type="transmembrane region" description="Helical" evidence="8">
    <location>
        <begin position="150"/>
        <end position="172"/>
    </location>
</feature>
<reference evidence="10" key="1">
    <citation type="submission" date="2022-01" db="EMBL/GenBank/DDBJ databases">
        <authorList>
            <person name="King R."/>
        </authorList>
    </citation>
    <scope>NUCLEOTIDE SEQUENCE</scope>
</reference>
<dbReference type="PROSITE" id="PS51257">
    <property type="entry name" value="PROKAR_LIPOPROTEIN"/>
    <property type="match status" value="1"/>
</dbReference>
<feature type="transmembrane region" description="Helical" evidence="8">
    <location>
        <begin position="21"/>
        <end position="43"/>
    </location>
</feature>
<feature type="domain" description="Major facilitator superfamily (MFS) profile" evidence="9">
    <location>
        <begin position="20"/>
        <end position="450"/>
    </location>
</feature>
<dbReference type="GO" id="GO:0022857">
    <property type="term" value="F:transmembrane transporter activity"/>
    <property type="evidence" value="ECO:0007669"/>
    <property type="project" value="InterPro"/>
</dbReference>
<evidence type="ECO:0000313" key="10">
    <source>
        <dbReference type="EMBL" id="CAH1119607.1"/>
    </source>
</evidence>
<dbReference type="SUPFAM" id="SSF103473">
    <property type="entry name" value="MFS general substrate transporter"/>
    <property type="match status" value="1"/>
</dbReference>
<dbReference type="InterPro" id="IPR005828">
    <property type="entry name" value="MFS_sugar_transport-like"/>
</dbReference>
<feature type="transmembrane region" description="Helical" evidence="8">
    <location>
        <begin position="357"/>
        <end position="384"/>
    </location>
</feature>
<dbReference type="PROSITE" id="PS50850">
    <property type="entry name" value="MFS"/>
    <property type="match status" value="1"/>
</dbReference>
<gene>
    <name evidence="10" type="ORF">PHAECO_LOCUS3557</name>
</gene>
<protein>
    <recommendedName>
        <fullName evidence="9">Major facilitator superfamily (MFS) profile domain-containing protein</fullName>
    </recommendedName>
</protein>
<dbReference type="Pfam" id="PF00083">
    <property type="entry name" value="Sugar_tr"/>
    <property type="match status" value="1"/>
</dbReference>
<feature type="transmembrane region" description="Helical" evidence="8">
    <location>
        <begin position="63"/>
        <end position="82"/>
    </location>
</feature>
<comment type="subcellular location">
    <subcellularLocation>
        <location evidence="1">Cell membrane</location>
        <topology evidence="1">Multi-pass membrane protein</topology>
    </subcellularLocation>
</comment>
<feature type="transmembrane region" description="Helical" evidence="8">
    <location>
        <begin position="178"/>
        <end position="196"/>
    </location>
</feature>
<dbReference type="InterPro" id="IPR050549">
    <property type="entry name" value="MFS_Trehalose_Transporter"/>
</dbReference>